<dbReference type="GO" id="GO:0032934">
    <property type="term" value="F:sterol binding"/>
    <property type="evidence" value="ECO:0007669"/>
    <property type="project" value="TreeGrafter"/>
</dbReference>
<dbReference type="Gene3D" id="2.40.160.120">
    <property type="match status" value="1"/>
</dbReference>
<dbReference type="SUPFAM" id="SSF144000">
    <property type="entry name" value="Oxysterol-binding protein-like"/>
    <property type="match status" value="1"/>
</dbReference>
<dbReference type="AlphaFoldDB" id="A0A8T0D9U2"/>
<dbReference type="FunFam" id="2.40.160.120:FF:000005">
    <property type="entry name" value="Oxysterol-binding protein"/>
    <property type="match status" value="1"/>
</dbReference>
<feature type="region of interest" description="Disordered" evidence="4">
    <location>
        <begin position="452"/>
        <end position="479"/>
    </location>
</feature>
<dbReference type="PANTHER" id="PTHR10972:SF209">
    <property type="entry name" value="OXYSTEROL-BINDING PROTEIN"/>
    <property type="match status" value="1"/>
</dbReference>
<comment type="similarity">
    <text evidence="2">Belongs to the OSBP family.</text>
</comment>
<dbReference type="GO" id="GO:0005886">
    <property type="term" value="C:plasma membrane"/>
    <property type="evidence" value="ECO:0007669"/>
    <property type="project" value="TreeGrafter"/>
</dbReference>
<dbReference type="Pfam" id="PF01237">
    <property type="entry name" value="Oxysterol_BP"/>
    <property type="match status" value="1"/>
</dbReference>
<keyword evidence="3" id="KW-0813">Transport</keyword>
<dbReference type="GO" id="GO:0005829">
    <property type="term" value="C:cytosol"/>
    <property type="evidence" value="ECO:0007669"/>
    <property type="project" value="TreeGrafter"/>
</dbReference>
<evidence type="ECO:0000313" key="5">
    <source>
        <dbReference type="EMBL" id="KAF8564136.1"/>
    </source>
</evidence>
<keyword evidence="6" id="KW-1185">Reference proteome</keyword>
<dbReference type="EMBL" id="JTDF01009559">
    <property type="protein sequence ID" value="KAF8564136.1"/>
    <property type="molecule type" value="Genomic_DNA"/>
</dbReference>
<sequence length="520" mass="58914">MGEEECQSEEDFEKSCSLGRDFSWMSRTQLPAVAPKTDFSVWSFVKQCIGKDLTKISMPVALNEPLSFLQRIAECMEYSELLTNAVEQPDPIRRMEYVCAFAVSATSSNFNRISKPFNPLLGETYELHHGNFIFVAEQVCHHPPVTAFHVQSADYSLWSTIQFKLKFWGKSIEVQPKGSITLKLHKYGEVYSWQSPNLTVHNVLIGKLWIEYVGQMQVTNHTTGIVCQLEFHPSGWSNNLTNQVTGQLLVPDPDQQSGPLAAVRQFYGNWTRALFTVDPAVWKSREQVTPLQMLEKQSRYDSIPQLSNSSESNATEENHALEFGLGISLPEQRCLWMARPRPDHSSDQYNFTLFAIGLNELTNSLRNGQFPSGRLGISEHPSGSSLHSFLPPTDCRFRPDIRALELGDLNVAAQEKNRLEEKQRHTRSLLAHRSRVAHNLPIMSIIRLADRDSSSSSGVSGNSRCASSIHTERRSGSTSSLPIVGPVWFTCGRNEFTDQEEWLFSGDYWSRNWSRCPDLY</sequence>
<reference evidence="5 6" key="1">
    <citation type="submission" date="2019-07" db="EMBL/GenBank/DDBJ databases">
        <title>Annotation for the trematode Paragonimus westermani.</title>
        <authorList>
            <person name="Choi Y.-J."/>
        </authorList>
    </citation>
    <scope>NUCLEOTIDE SEQUENCE [LARGE SCALE GENOMIC DNA]</scope>
    <source>
        <strain evidence="5">180907_Pwestermani</strain>
    </source>
</reference>
<dbReference type="PROSITE" id="PS01013">
    <property type="entry name" value="OSBP"/>
    <property type="match status" value="1"/>
</dbReference>
<dbReference type="InterPro" id="IPR000648">
    <property type="entry name" value="Oxysterol-bd"/>
</dbReference>
<name>A0A8T0D9U2_9TREM</name>
<dbReference type="InterPro" id="IPR037239">
    <property type="entry name" value="OSBP_sf"/>
</dbReference>
<evidence type="ECO:0000313" key="6">
    <source>
        <dbReference type="Proteomes" id="UP000699462"/>
    </source>
</evidence>
<keyword evidence="1" id="KW-0446">Lipid-binding</keyword>
<proteinExistence type="inferred from homology"/>
<dbReference type="GO" id="GO:0006869">
    <property type="term" value="P:lipid transport"/>
    <property type="evidence" value="ECO:0007669"/>
    <property type="project" value="UniProtKB-KW"/>
</dbReference>
<evidence type="ECO:0000256" key="1">
    <source>
        <dbReference type="ARBA" id="ARBA00023121"/>
    </source>
</evidence>
<evidence type="ECO:0000256" key="3">
    <source>
        <dbReference type="RuleBase" id="RU003845"/>
    </source>
</evidence>
<dbReference type="Proteomes" id="UP000699462">
    <property type="component" value="Unassembled WGS sequence"/>
</dbReference>
<accession>A0A8T0D9U2</accession>
<evidence type="ECO:0000256" key="2">
    <source>
        <dbReference type="RuleBase" id="RU003844"/>
    </source>
</evidence>
<protein>
    <recommendedName>
        <fullName evidence="3">Oxysterol-binding protein</fullName>
    </recommendedName>
</protein>
<organism evidence="5 6">
    <name type="scientific">Paragonimus westermani</name>
    <dbReference type="NCBI Taxonomy" id="34504"/>
    <lineage>
        <taxon>Eukaryota</taxon>
        <taxon>Metazoa</taxon>
        <taxon>Spiralia</taxon>
        <taxon>Lophotrochozoa</taxon>
        <taxon>Platyhelminthes</taxon>
        <taxon>Trematoda</taxon>
        <taxon>Digenea</taxon>
        <taxon>Plagiorchiida</taxon>
        <taxon>Troglotremata</taxon>
        <taxon>Troglotrematidae</taxon>
        <taxon>Paragonimus</taxon>
    </lineage>
</organism>
<dbReference type="OrthoDB" id="416222at2759"/>
<gene>
    <name evidence="5" type="ORF">P879_06370</name>
</gene>
<feature type="compositionally biased region" description="Low complexity" evidence="4">
    <location>
        <begin position="454"/>
        <end position="468"/>
    </location>
</feature>
<keyword evidence="3" id="KW-0445">Lipid transport</keyword>
<dbReference type="GO" id="GO:0097038">
    <property type="term" value="C:perinuclear endoplasmic reticulum"/>
    <property type="evidence" value="ECO:0007669"/>
    <property type="project" value="TreeGrafter"/>
</dbReference>
<comment type="caution">
    <text evidence="5">The sequence shown here is derived from an EMBL/GenBank/DDBJ whole genome shotgun (WGS) entry which is preliminary data.</text>
</comment>
<evidence type="ECO:0000256" key="4">
    <source>
        <dbReference type="SAM" id="MobiDB-lite"/>
    </source>
</evidence>
<dbReference type="InterPro" id="IPR018494">
    <property type="entry name" value="Oxysterol-bd_CS"/>
</dbReference>
<dbReference type="PANTHER" id="PTHR10972">
    <property type="entry name" value="OXYSTEROL-BINDING PROTEIN-RELATED"/>
    <property type="match status" value="1"/>
</dbReference>